<evidence type="ECO:0000259" key="5">
    <source>
        <dbReference type="Pfam" id="PF04542"/>
    </source>
</evidence>
<comment type="caution">
    <text evidence="7">The sequence shown here is derived from an EMBL/GenBank/DDBJ whole genome shotgun (WGS) entry which is preliminary data.</text>
</comment>
<dbReference type="SUPFAM" id="SSF88946">
    <property type="entry name" value="Sigma2 domain of RNA polymerase sigma factors"/>
    <property type="match status" value="1"/>
</dbReference>
<evidence type="ECO:0000256" key="1">
    <source>
        <dbReference type="ARBA" id="ARBA00010641"/>
    </source>
</evidence>
<dbReference type="AlphaFoldDB" id="A0A0N8GGS6"/>
<sequence length="191" mass="22649">MTEVLHQVRGELRRLEDMKINSDQLIETLIDQYENQITKLAYMYVQDWSTAQDICQEVFIKTYHSLGSFNHNSSYKTWLYRIAVNQCKDYKKSAYFRKNTVVDKFHRMFNKEMAGTPEQELLQKEDKNCVSAQIFALSMKYREIILLYYYEELTTDEISELLNIKASTVRTRLDRGRKKLKALLQGGDTNE</sequence>
<name>A0A0N8GGS6_9BACI</name>
<dbReference type="InterPro" id="IPR013249">
    <property type="entry name" value="RNA_pol_sigma70_r4_t2"/>
</dbReference>
<evidence type="ECO:0000313" key="8">
    <source>
        <dbReference type="Proteomes" id="UP000050398"/>
    </source>
</evidence>
<dbReference type="OrthoDB" id="9782703at2"/>
<dbReference type="RefSeq" id="WP_060672823.1">
    <property type="nucleotide sequence ID" value="NZ_LIXZ01000008.1"/>
</dbReference>
<dbReference type="Pfam" id="PF04542">
    <property type="entry name" value="Sigma70_r2"/>
    <property type="match status" value="1"/>
</dbReference>
<dbReference type="Gene3D" id="1.10.1740.10">
    <property type="match status" value="1"/>
</dbReference>
<dbReference type="PANTHER" id="PTHR43133:SF60">
    <property type="entry name" value="RNA POLYMERASE SIGMA FACTOR SIGV"/>
    <property type="match status" value="1"/>
</dbReference>
<evidence type="ECO:0000256" key="4">
    <source>
        <dbReference type="ARBA" id="ARBA00023163"/>
    </source>
</evidence>
<evidence type="ECO:0000256" key="2">
    <source>
        <dbReference type="ARBA" id="ARBA00023015"/>
    </source>
</evidence>
<dbReference type="CDD" id="cd06171">
    <property type="entry name" value="Sigma70_r4"/>
    <property type="match status" value="1"/>
</dbReference>
<dbReference type="InterPro" id="IPR013324">
    <property type="entry name" value="RNA_pol_sigma_r3/r4-like"/>
</dbReference>
<accession>A0A0N8GGS6</accession>
<dbReference type="InterPro" id="IPR036388">
    <property type="entry name" value="WH-like_DNA-bd_sf"/>
</dbReference>
<dbReference type="InterPro" id="IPR039425">
    <property type="entry name" value="RNA_pol_sigma-70-like"/>
</dbReference>
<dbReference type="Proteomes" id="UP000050398">
    <property type="component" value="Unassembled WGS sequence"/>
</dbReference>
<dbReference type="Pfam" id="PF08281">
    <property type="entry name" value="Sigma70_r4_2"/>
    <property type="match status" value="1"/>
</dbReference>
<dbReference type="InterPro" id="IPR014284">
    <property type="entry name" value="RNA_pol_sigma-70_dom"/>
</dbReference>
<dbReference type="NCBIfam" id="TIGR02937">
    <property type="entry name" value="sigma70-ECF"/>
    <property type="match status" value="1"/>
</dbReference>
<keyword evidence="2" id="KW-0805">Transcription regulation</keyword>
<evidence type="ECO:0000313" key="7">
    <source>
        <dbReference type="EMBL" id="KPL59322.1"/>
    </source>
</evidence>
<dbReference type="PATRIC" id="fig|218284.4.peg.4208"/>
<gene>
    <name evidence="7" type="ORF">AM506_12480</name>
</gene>
<dbReference type="SUPFAM" id="SSF88659">
    <property type="entry name" value="Sigma3 and sigma4 domains of RNA polymerase sigma factors"/>
    <property type="match status" value="1"/>
</dbReference>
<reference evidence="7 8" key="1">
    <citation type="submission" date="2015-08" db="EMBL/GenBank/DDBJ databases">
        <title>Draft Genome Sequence of Bacillus vietnamensis UCD-SED5.</title>
        <authorList>
            <person name="Lee R.D."/>
            <person name="Jospin G."/>
            <person name="Lang J.M."/>
            <person name="Coil D.A."/>
            <person name="Eisen J.A."/>
        </authorList>
    </citation>
    <scope>NUCLEOTIDE SEQUENCE [LARGE SCALE GENOMIC DNA]</scope>
    <source>
        <strain evidence="7 8">UCD-SED5</strain>
    </source>
</reference>
<dbReference type="InterPro" id="IPR013325">
    <property type="entry name" value="RNA_pol_sigma_r2"/>
</dbReference>
<dbReference type="PANTHER" id="PTHR43133">
    <property type="entry name" value="RNA POLYMERASE ECF-TYPE SIGMA FACTO"/>
    <property type="match status" value="1"/>
</dbReference>
<dbReference type="Gene3D" id="1.10.10.10">
    <property type="entry name" value="Winged helix-like DNA-binding domain superfamily/Winged helix DNA-binding domain"/>
    <property type="match status" value="1"/>
</dbReference>
<organism evidence="7 8">
    <name type="scientific">Rossellomorea vietnamensis</name>
    <dbReference type="NCBI Taxonomy" id="218284"/>
    <lineage>
        <taxon>Bacteria</taxon>
        <taxon>Bacillati</taxon>
        <taxon>Bacillota</taxon>
        <taxon>Bacilli</taxon>
        <taxon>Bacillales</taxon>
        <taxon>Bacillaceae</taxon>
        <taxon>Rossellomorea</taxon>
    </lineage>
</organism>
<comment type="similarity">
    <text evidence="1">Belongs to the sigma-70 factor family. ECF subfamily.</text>
</comment>
<dbReference type="GO" id="GO:0006352">
    <property type="term" value="P:DNA-templated transcription initiation"/>
    <property type="evidence" value="ECO:0007669"/>
    <property type="project" value="InterPro"/>
</dbReference>
<dbReference type="EMBL" id="LIXZ01000008">
    <property type="protein sequence ID" value="KPL59322.1"/>
    <property type="molecule type" value="Genomic_DNA"/>
</dbReference>
<dbReference type="InterPro" id="IPR007627">
    <property type="entry name" value="RNA_pol_sigma70_r2"/>
</dbReference>
<feature type="domain" description="RNA polymerase sigma factor 70 region 4 type 2" evidence="6">
    <location>
        <begin position="136"/>
        <end position="180"/>
    </location>
</feature>
<evidence type="ECO:0000259" key="6">
    <source>
        <dbReference type="Pfam" id="PF08281"/>
    </source>
</evidence>
<dbReference type="GO" id="GO:0003677">
    <property type="term" value="F:DNA binding"/>
    <property type="evidence" value="ECO:0007669"/>
    <property type="project" value="InterPro"/>
</dbReference>
<keyword evidence="3" id="KW-0731">Sigma factor</keyword>
<dbReference type="GO" id="GO:0016987">
    <property type="term" value="F:sigma factor activity"/>
    <property type="evidence" value="ECO:0007669"/>
    <property type="project" value="UniProtKB-KW"/>
</dbReference>
<feature type="domain" description="RNA polymerase sigma-70 region 2" evidence="5">
    <location>
        <begin position="29"/>
        <end position="93"/>
    </location>
</feature>
<proteinExistence type="inferred from homology"/>
<protein>
    <submittedName>
        <fullName evidence="7">Uncharacterized protein</fullName>
    </submittedName>
</protein>
<keyword evidence="4" id="KW-0804">Transcription</keyword>
<evidence type="ECO:0000256" key="3">
    <source>
        <dbReference type="ARBA" id="ARBA00023082"/>
    </source>
</evidence>